<dbReference type="InterPro" id="IPR000182">
    <property type="entry name" value="GNAT_dom"/>
</dbReference>
<dbReference type="PANTHER" id="PTHR43415">
    <property type="entry name" value="SPERMIDINE N(1)-ACETYLTRANSFERASE"/>
    <property type="match status" value="1"/>
</dbReference>
<dbReference type="SUPFAM" id="SSF55729">
    <property type="entry name" value="Acyl-CoA N-acyltransferases (Nat)"/>
    <property type="match status" value="1"/>
</dbReference>
<reference evidence="3" key="1">
    <citation type="submission" date="2016-11" db="EMBL/GenBank/DDBJ databases">
        <authorList>
            <person name="Varghese N."/>
            <person name="Submissions S."/>
        </authorList>
    </citation>
    <scope>NUCLEOTIDE SEQUENCE [LARGE SCALE GENOMIC DNA]</scope>
    <source>
        <strain evidence="3">DSM 18569</strain>
    </source>
</reference>
<dbReference type="EMBL" id="FRAS01000002">
    <property type="protein sequence ID" value="SHK31656.1"/>
    <property type="molecule type" value="Genomic_DNA"/>
</dbReference>
<protein>
    <submittedName>
        <fullName evidence="2">Diamine N-acetyltransferase</fullName>
    </submittedName>
</protein>
<gene>
    <name evidence="2" type="ORF">SAMN02746009_00704</name>
</gene>
<dbReference type="Pfam" id="PF13302">
    <property type="entry name" value="Acetyltransf_3"/>
    <property type="match status" value="1"/>
</dbReference>
<proteinExistence type="predicted"/>
<feature type="domain" description="N-acetyltransferase" evidence="1">
    <location>
        <begin position="7"/>
        <end position="171"/>
    </location>
</feature>
<evidence type="ECO:0000313" key="2">
    <source>
        <dbReference type="EMBL" id="SHK31656.1"/>
    </source>
</evidence>
<dbReference type="AlphaFoldDB" id="A0A1M6RGX5"/>
<dbReference type="Proteomes" id="UP000183947">
    <property type="component" value="Unassembled WGS sequence"/>
</dbReference>
<dbReference type="STRING" id="1121959.SAMN02746009_00704"/>
<dbReference type="InterPro" id="IPR016181">
    <property type="entry name" value="Acyl_CoA_acyltransferase"/>
</dbReference>
<evidence type="ECO:0000313" key="3">
    <source>
        <dbReference type="Proteomes" id="UP000183947"/>
    </source>
</evidence>
<accession>A0A1M6RGX5</accession>
<evidence type="ECO:0000259" key="1">
    <source>
        <dbReference type="PROSITE" id="PS51186"/>
    </source>
</evidence>
<organism evidence="2 3">
    <name type="scientific">Hymenobacter psychrotolerans DSM 18569</name>
    <dbReference type="NCBI Taxonomy" id="1121959"/>
    <lineage>
        <taxon>Bacteria</taxon>
        <taxon>Pseudomonadati</taxon>
        <taxon>Bacteroidota</taxon>
        <taxon>Cytophagia</taxon>
        <taxon>Cytophagales</taxon>
        <taxon>Hymenobacteraceae</taxon>
        <taxon>Hymenobacter</taxon>
    </lineage>
</organism>
<keyword evidence="2" id="KW-0808">Transferase</keyword>
<dbReference type="PROSITE" id="PS51186">
    <property type="entry name" value="GNAT"/>
    <property type="match status" value="1"/>
</dbReference>
<dbReference type="PANTHER" id="PTHR43415:SF3">
    <property type="entry name" value="GNAT-FAMILY ACETYLTRANSFERASE"/>
    <property type="match status" value="1"/>
</dbReference>
<keyword evidence="3" id="KW-1185">Reference proteome</keyword>
<name>A0A1M6RGX5_9BACT</name>
<sequence>MLRSDLVFLRPLEAEDLDFLYALENDPGIWSVSDTLAPVSRYTLRQYLDSAAADFHEVRQLRLVLCATATQQAVGTIDLFGFEPLHQRAGVGVLVLARHRQQGYAQAALELLRPYARQVLRLHQLHCTIAADNAASIRLFEAAGYSRVGVRRDWLRTADGWQNAVEMQQLL</sequence>
<dbReference type="GO" id="GO:0016747">
    <property type="term" value="F:acyltransferase activity, transferring groups other than amino-acyl groups"/>
    <property type="evidence" value="ECO:0007669"/>
    <property type="project" value="InterPro"/>
</dbReference>
<dbReference type="Gene3D" id="3.40.630.30">
    <property type="match status" value="1"/>
</dbReference>
<dbReference type="OrthoDB" id="893030at2"/>
<dbReference type="RefSeq" id="WP_073281314.1">
    <property type="nucleotide sequence ID" value="NZ_FRAS01000002.1"/>
</dbReference>